<comment type="caution">
    <text evidence="4">The sequence shown here is derived from an EMBL/GenBank/DDBJ whole genome shotgun (WGS) entry which is preliminary data.</text>
</comment>
<evidence type="ECO:0000256" key="1">
    <source>
        <dbReference type="ARBA" id="ARBA00007100"/>
    </source>
</evidence>
<accession>A0AA44Z0L8</accession>
<proteinExistence type="inferred from homology"/>
<dbReference type="RefSeq" id="WP_005915964.1">
    <property type="nucleotide sequence ID" value="NZ_CP013004.1"/>
</dbReference>
<feature type="chain" id="PRO_5041272634" description="Protein SirB1 N-terminal domain-containing protein" evidence="2">
    <location>
        <begin position="22"/>
        <end position="256"/>
    </location>
</feature>
<evidence type="ECO:0000256" key="2">
    <source>
        <dbReference type="SAM" id="SignalP"/>
    </source>
</evidence>
<name>A0AA44Z0L8_XANCM</name>
<evidence type="ECO:0000259" key="3">
    <source>
        <dbReference type="Pfam" id="PF13369"/>
    </source>
</evidence>
<dbReference type="Proteomes" id="UP000251513">
    <property type="component" value="Unassembled WGS sequence"/>
</dbReference>
<dbReference type="InterPro" id="IPR032698">
    <property type="entry name" value="SirB1_N"/>
</dbReference>
<gene>
    <name evidence="4" type="ORF">C7T86_15075</name>
</gene>
<comment type="similarity">
    <text evidence="1">Belongs to the UPF0162 family.</text>
</comment>
<dbReference type="EMBL" id="PYJH01000033">
    <property type="protein sequence ID" value="PUE92219.1"/>
    <property type="molecule type" value="Genomic_DNA"/>
</dbReference>
<evidence type="ECO:0000313" key="4">
    <source>
        <dbReference type="EMBL" id="PUE92219.1"/>
    </source>
</evidence>
<organism evidence="4 5">
    <name type="scientific">Xanthomonas campestris pv. malvacearum</name>
    <dbReference type="NCBI Taxonomy" id="86040"/>
    <lineage>
        <taxon>Bacteria</taxon>
        <taxon>Pseudomonadati</taxon>
        <taxon>Pseudomonadota</taxon>
        <taxon>Gammaproteobacteria</taxon>
        <taxon>Lysobacterales</taxon>
        <taxon>Lysobacteraceae</taxon>
        <taxon>Xanthomonas</taxon>
    </lineage>
</organism>
<evidence type="ECO:0000313" key="5">
    <source>
        <dbReference type="Proteomes" id="UP000251513"/>
    </source>
</evidence>
<keyword evidence="2" id="KW-0732">Signal</keyword>
<feature type="domain" description="Protein SirB1 N-terminal" evidence="3">
    <location>
        <begin position="90"/>
        <end position="236"/>
    </location>
</feature>
<feature type="signal peptide" evidence="2">
    <location>
        <begin position="1"/>
        <end position="21"/>
    </location>
</feature>
<dbReference type="Pfam" id="PF13369">
    <property type="entry name" value="Transglut_core2"/>
    <property type="match status" value="1"/>
</dbReference>
<reference evidence="4 5" key="1">
    <citation type="submission" date="2018-03" db="EMBL/GenBank/DDBJ databases">
        <title>Sequencing of reference strains of Xanthomonas.</title>
        <authorList>
            <person name="Studholme D.J."/>
            <person name="Vicente J."/>
            <person name="Sarris P."/>
        </authorList>
    </citation>
    <scope>NUCLEOTIDE SEQUENCE [LARGE SCALE GENOMIC DNA]</scope>
    <source>
        <strain evidence="4 5">WHRI 5232</strain>
    </source>
</reference>
<dbReference type="AlphaFoldDB" id="A0AA44Z0L8"/>
<sequence>MLVIGVLLALGTVDASFAASAAQAISPTPRAAAKERGMAASNSVPADAANLAILRRLLNEPEGQVDLARAKVTIDHMVDPKVDVEGTLGLLDQWAAKIRARFPPGASNKAKINLLVSTLYESGPWNDHRPFGYDFSDPYGRDPNNTLLSTYLARRKGQCVIMPIAIVLLGQKLGLPVTMTTAPYHLIVKYGDEEIGQWTNLEATSGRFYADSGYEQALRIPSEAIKNDTFMRPYTQKESVALFATASLAPLYKERR</sequence>
<protein>
    <recommendedName>
        <fullName evidence="3">Protein SirB1 N-terminal domain-containing protein</fullName>
    </recommendedName>
</protein>